<accession>A0A1Y0B2H7</accession>
<dbReference type="EMBL" id="KY774314">
    <property type="protein sequence ID" value="ART31573.1"/>
    <property type="molecule type" value="Genomic_DNA"/>
</dbReference>
<protein>
    <submittedName>
        <fullName evidence="1">Uncharacterized protein</fullName>
    </submittedName>
</protein>
<proteinExistence type="predicted"/>
<dbReference type="AlphaFoldDB" id="A0A1Y0B2H7"/>
<keyword evidence="1" id="KW-0496">Mitochondrion</keyword>
<geneLocation type="mitochondrion" evidence="1"/>
<reference evidence="1" key="1">
    <citation type="submission" date="2017-03" db="EMBL/GenBank/DDBJ databases">
        <title>The mitochondrial genome of the carnivorous plant Utricularia reniformis (Lentibulariaceae): structure, comparative analysis and evolutionary landmarks.</title>
        <authorList>
            <person name="Silva S.R."/>
            <person name="Alvarenga D.O."/>
            <person name="Michael T.P."/>
            <person name="Miranda V.F.O."/>
            <person name="Varani A.M."/>
        </authorList>
    </citation>
    <scope>NUCLEOTIDE SEQUENCE</scope>
</reference>
<sequence length="35" mass="3861">MNYAVDAVKDLGVFVRAVCGENCTYGFWGGSRLYV</sequence>
<name>A0A1Y0B2H7_9LAMI</name>
<gene>
    <name evidence="1" type="ORF">AEK19_MT1377</name>
</gene>
<evidence type="ECO:0000313" key="1">
    <source>
        <dbReference type="EMBL" id="ART31573.1"/>
    </source>
</evidence>
<organism evidence="1">
    <name type="scientific">Utricularia reniformis</name>
    <dbReference type="NCBI Taxonomy" id="192314"/>
    <lineage>
        <taxon>Eukaryota</taxon>
        <taxon>Viridiplantae</taxon>
        <taxon>Streptophyta</taxon>
        <taxon>Embryophyta</taxon>
        <taxon>Tracheophyta</taxon>
        <taxon>Spermatophyta</taxon>
        <taxon>Magnoliopsida</taxon>
        <taxon>eudicotyledons</taxon>
        <taxon>Gunneridae</taxon>
        <taxon>Pentapetalae</taxon>
        <taxon>asterids</taxon>
        <taxon>lamiids</taxon>
        <taxon>Lamiales</taxon>
        <taxon>Lentibulariaceae</taxon>
        <taxon>Utricularia</taxon>
    </lineage>
</organism>